<protein>
    <submittedName>
        <fullName evidence="2">SDR family oxidoreductase</fullName>
    </submittedName>
</protein>
<dbReference type="InterPro" id="IPR036291">
    <property type="entry name" value="NAD(P)-bd_dom_sf"/>
</dbReference>
<dbReference type="CDD" id="cd08948">
    <property type="entry name" value="5beta-POR_like_SDR_a"/>
    <property type="match status" value="1"/>
</dbReference>
<sequence>MLSIIEHLRTATRKSRPSGKDRLVTSPSTVPRRRALIVGATGITGQTVVKQLVDAGWDVTGLSRRGHSETPGITAVTADLLDPESLAAALTGTRPELVVITAWVKRDTETENIEVNSALVRNVLAALEGEKSVRHVALMTGLKHYLGPFDNYATGVTAETPFHEDEPRLPQPNFYYAQEDELFGSAARNGFTWSVHRAHTVFGFATDNAMNMVLTLSVYAAICKELGLTFTFPGSATQWNGVTDVTDVDLLAEQIIWAGTHPEGANEAFNIANGDVFRWRWLWPRVAAIFDVPWAGFEGEPRPLTAQMAGKDEVWSAIAEREGLVETDVTRLASWWHTDSDLGRNIECFTDMNKSRQAGFLGFRSTPDSFLDKVERYRAAKIIP</sequence>
<dbReference type="SUPFAM" id="SSF51735">
    <property type="entry name" value="NAD(P)-binding Rossmann-fold domains"/>
    <property type="match status" value="1"/>
</dbReference>
<evidence type="ECO:0000313" key="3">
    <source>
        <dbReference type="Proteomes" id="UP000297604"/>
    </source>
</evidence>
<dbReference type="EMBL" id="SOFS01000043">
    <property type="protein sequence ID" value="TFC17299.1"/>
    <property type="molecule type" value="Genomic_DNA"/>
</dbReference>
<dbReference type="Gene3D" id="3.40.50.720">
    <property type="entry name" value="NAD(P)-binding Rossmann-like Domain"/>
    <property type="match status" value="1"/>
</dbReference>
<reference evidence="2 3" key="1">
    <citation type="submission" date="2019-03" db="EMBL/GenBank/DDBJ databases">
        <title>Genomics of glacier-inhabiting Cryobacterium strains.</title>
        <authorList>
            <person name="Liu Q."/>
            <person name="Xin Y.-H."/>
        </authorList>
    </citation>
    <scope>NUCLEOTIDE SEQUENCE [LARGE SCALE GENOMIC DNA]</scope>
    <source>
        <strain evidence="2 3">MDB1-5</strain>
    </source>
</reference>
<accession>A0ABY2IKG4</accession>
<name>A0ABY2IKG4_9MICO</name>
<evidence type="ECO:0000313" key="2">
    <source>
        <dbReference type="EMBL" id="TFC17299.1"/>
    </source>
</evidence>
<dbReference type="PANTHER" id="PTHR32487:SF0">
    <property type="entry name" value="3-OXO-DELTA(4,5)-STEROID 5-BETA-REDUCTASE"/>
    <property type="match status" value="1"/>
</dbReference>
<dbReference type="InterPro" id="IPR055222">
    <property type="entry name" value="PRISE-like_Rossmann-fold"/>
</dbReference>
<feature type="domain" description="PRISE-like Rossmann-fold" evidence="1">
    <location>
        <begin position="107"/>
        <end position="384"/>
    </location>
</feature>
<dbReference type="Proteomes" id="UP000297604">
    <property type="component" value="Unassembled WGS sequence"/>
</dbReference>
<dbReference type="Pfam" id="PF22917">
    <property type="entry name" value="PRISE"/>
    <property type="match status" value="1"/>
</dbReference>
<gene>
    <name evidence="2" type="ORF">E3O46_16825</name>
</gene>
<dbReference type="PANTHER" id="PTHR32487">
    <property type="entry name" value="3-OXO-DELTA(4,5)-STEROID 5-BETA-REDUCTASE"/>
    <property type="match status" value="1"/>
</dbReference>
<proteinExistence type="predicted"/>
<organism evidence="2 3">
    <name type="scientific">Cryobacterium glucosi</name>
    <dbReference type="NCBI Taxonomy" id="1259175"/>
    <lineage>
        <taxon>Bacteria</taxon>
        <taxon>Bacillati</taxon>
        <taxon>Actinomycetota</taxon>
        <taxon>Actinomycetes</taxon>
        <taxon>Micrococcales</taxon>
        <taxon>Microbacteriaceae</taxon>
        <taxon>Cryobacterium</taxon>
    </lineage>
</organism>
<comment type="caution">
    <text evidence="2">The sequence shown here is derived from an EMBL/GenBank/DDBJ whole genome shotgun (WGS) entry which is preliminary data.</text>
</comment>
<keyword evidence="3" id="KW-1185">Reference proteome</keyword>
<evidence type="ECO:0000259" key="1">
    <source>
        <dbReference type="Pfam" id="PF22917"/>
    </source>
</evidence>